<feature type="compositionally biased region" description="Basic and acidic residues" evidence="1">
    <location>
        <begin position="13"/>
        <end position="25"/>
    </location>
</feature>
<proteinExistence type="predicted"/>
<feature type="compositionally biased region" description="Low complexity" evidence="1">
    <location>
        <begin position="312"/>
        <end position="324"/>
    </location>
</feature>
<dbReference type="Pfam" id="PF13462">
    <property type="entry name" value="Thioredoxin_4"/>
    <property type="match status" value="1"/>
</dbReference>
<dbReference type="InterPro" id="IPR012336">
    <property type="entry name" value="Thioredoxin-like_fold"/>
</dbReference>
<sequence length="333" mass="35296">MSNGTSQKAPSAARERIRAERERQKKKDRIRRQLTVAAVVAGVLVVAGGAGFAVVKATEPTGWEAAKEAKPVAPAHTQGKNGTEILIGDKSAKETLEVFEDLRCPMCASFEQSSGASLIKDVENGRYKVRFTIYTFLDGAQGGEGSKNALSALGAALNVGPEAFLKYKSALYSLKNHPEEQDDAFAKDSVLLKIASEVPELAHNKGFEQAVKKGTYDRWAMDMTAQFGRKGVKGTPTFLHGDKKLVLPPVPQQQMTREQYNQLADANFKKMIDKEFGPAEAGPGVAKGEKDPSGKDGGAPGIAKGEKDPSAGKDGAPDGAPGIAKGEKDPSAG</sequence>
<comment type="caution">
    <text evidence="4">The sequence shown here is derived from an EMBL/GenBank/DDBJ whole genome shotgun (WGS) entry which is preliminary data.</text>
</comment>
<feature type="transmembrane region" description="Helical" evidence="2">
    <location>
        <begin position="34"/>
        <end position="55"/>
    </location>
</feature>
<dbReference type="Gene3D" id="3.40.30.10">
    <property type="entry name" value="Glutaredoxin"/>
    <property type="match status" value="1"/>
</dbReference>
<dbReference type="InterPro" id="IPR036249">
    <property type="entry name" value="Thioredoxin-like_sf"/>
</dbReference>
<dbReference type="EMBL" id="JBHSPW010000016">
    <property type="protein sequence ID" value="MFC5896726.1"/>
    <property type="molecule type" value="Genomic_DNA"/>
</dbReference>
<evidence type="ECO:0000259" key="3">
    <source>
        <dbReference type="Pfam" id="PF13462"/>
    </source>
</evidence>
<dbReference type="Proteomes" id="UP001596241">
    <property type="component" value="Unassembled WGS sequence"/>
</dbReference>
<gene>
    <name evidence="4" type="ORF">ACFP3M_28395</name>
</gene>
<feature type="region of interest" description="Disordered" evidence="1">
    <location>
        <begin position="1"/>
        <end position="28"/>
    </location>
</feature>
<organism evidence="4 5">
    <name type="scientific">Streptomyces ramulosus</name>
    <dbReference type="NCBI Taxonomy" id="47762"/>
    <lineage>
        <taxon>Bacteria</taxon>
        <taxon>Bacillati</taxon>
        <taxon>Actinomycetota</taxon>
        <taxon>Actinomycetes</taxon>
        <taxon>Kitasatosporales</taxon>
        <taxon>Streptomycetaceae</taxon>
        <taxon>Streptomyces</taxon>
    </lineage>
</organism>
<evidence type="ECO:0000256" key="2">
    <source>
        <dbReference type="SAM" id="Phobius"/>
    </source>
</evidence>
<dbReference type="SUPFAM" id="SSF52833">
    <property type="entry name" value="Thioredoxin-like"/>
    <property type="match status" value="1"/>
</dbReference>
<dbReference type="RefSeq" id="WP_345083203.1">
    <property type="nucleotide sequence ID" value="NZ_BAAAWG010000007.1"/>
</dbReference>
<evidence type="ECO:0000313" key="4">
    <source>
        <dbReference type="EMBL" id="MFC5896726.1"/>
    </source>
</evidence>
<accession>A0ABW1FRI5</accession>
<evidence type="ECO:0000313" key="5">
    <source>
        <dbReference type="Proteomes" id="UP001596241"/>
    </source>
</evidence>
<keyword evidence="2" id="KW-1133">Transmembrane helix</keyword>
<name>A0ABW1FRI5_9ACTN</name>
<protein>
    <submittedName>
        <fullName evidence="4">Thioredoxin domain-containing protein</fullName>
    </submittedName>
</protein>
<feature type="region of interest" description="Disordered" evidence="1">
    <location>
        <begin position="276"/>
        <end position="333"/>
    </location>
</feature>
<keyword evidence="2" id="KW-0472">Membrane</keyword>
<keyword evidence="5" id="KW-1185">Reference proteome</keyword>
<reference evidence="5" key="1">
    <citation type="journal article" date="2019" name="Int. J. Syst. Evol. Microbiol.">
        <title>The Global Catalogue of Microorganisms (GCM) 10K type strain sequencing project: providing services to taxonomists for standard genome sequencing and annotation.</title>
        <authorList>
            <consortium name="The Broad Institute Genomics Platform"/>
            <consortium name="The Broad Institute Genome Sequencing Center for Infectious Disease"/>
            <person name="Wu L."/>
            <person name="Ma J."/>
        </authorList>
    </citation>
    <scope>NUCLEOTIDE SEQUENCE [LARGE SCALE GENOMIC DNA]</scope>
    <source>
        <strain evidence="5">CGMCC 1.15809</strain>
    </source>
</reference>
<evidence type="ECO:0000256" key="1">
    <source>
        <dbReference type="SAM" id="MobiDB-lite"/>
    </source>
</evidence>
<feature type="domain" description="Thioredoxin-like fold" evidence="3">
    <location>
        <begin position="81"/>
        <end position="252"/>
    </location>
</feature>
<keyword evidence="2" id="KW-0812">Transmembrane</keyword>